<protein>
    <recommendedName>
        <fullName evidence="3">HTH merR-type domain-containing protein</fullName>
    </recommendedName>
</protein>
<dbReference type="Proteomes" id="UP001501475">
    <property type="component" value="Unassembled WGS sequence"/>
</dbReference>
<reference evidence="4 5" key="1">
    <citation type="journal article" date="2019" name="Int. J. Syst. Evol. Microbiol.">
        <title>The Global Catalogue of Microorganisms (GCM) 10K type strain sequencing project: providing services to taxonomists for standard genome sequencing and annotation.</title>
        <authorList>
            <consortium name="The Broad Institute Genomics Platform"/>
            <consortium name="The Broad Institute Genome Sequencing Center for Infectious Disease"/>
            <person name="Wu L."/>
            <person name="Ma J."/>
        </authorList>
    </citation>
    <scope>NUCLEOTIDE SEQUENCE [LARGE SCALE GENOMIC DNA]</scope>
    <source>
        <strain evidence="4 5">JCM 15591</strain>
    </source>
</reference>
<dbReference type="Gene3D" id="1.10.1660.10">
    <property type="match status" value="1"/>
</dbReference>
<dbReference type="InterPro" id="IPR009061">
    <property type="entry name" value="DNA-bd_dom_put_sf"/>
</dbReference>
<dbReference type="CDD" id="cd00592">
    <property type="entry name" value="HTH_MerR-like"/>
    <property type="match status" value="1"/>
</dbReference>
<keyword evidence="1" id="KW-0238">DNA-binding</keyword>
<dbReference type="Pfam" id="PF00376">
    <property type="entry name" value="MerR"/>
    <property type="match status" value="1"/>
</dbReference>
<feature type="domain" description="HTH merR-type" evidence="3">
    <location>
        <begin position="5"/>
        <end position="74"/>
    </location>
</feature>
<dbReference type="SUPFAM" id="SSF46955">
    <property type="entry name" value="Putative DNA-binding domain"/>
    <property type="match status" value="1"/>
</dbReference>
<dbReference type="SMART" id="SM00422">
    <property type="entry name" value="HTH_MERR"/>
    <property type="match status" value="1"/>
</dbReference>
<sequence>MTDLVLRSAELAELAGTTPRALRHYHKIGLLPEVPRDTNGYRRYGARDLVTVLRIRQLSASGVPLRDIGNLLGGGEVGQDQLLTELDKQLEDQAERIRIQRKMLADLRRTSPRTGMRQPNGGPPASSQSFDHDVWTLATAAGAIDADTATAMLDAVHDGPLATDAAAWFGQFEDLKDQTHVDEATAEHLVGQMVSFGLAAMDATGPIPAAGEQSTMAAAMEQLEIEGLSPAQQVVWARFRSTLQNRVGDGAAVRE</sequence>
<evidence type="ECO:0000259" key="3">
    <source>
        <dbReference type="PROSITE" id="PS50937"/>
    </source>
</evidence>
<dbReference type="PROSITE" id="PS50937">
    <property type="entry name" value="HTH_MERR_2"/>
    <property type="match status" value="1"/>
</dbReference>
<dbReference type="PANTHER" id="PTHR30204">
    <property type="entry name" value="REDOX-CYCLING DRUG-SENSING TRANSCRIPTIONAL ACTIVATOR SOXR"/>
    <property type="match status" value="1"/>
</dbReference>
<gene>
    <name evidence="4" type="ORF">GCM10009810_29870</name>
</gene>
<dbReference type="PANTHER" id="PTHR30204:SF93">
    <property type="entry name" value="HTH MERR-TYPE DOMAIN-CONTAINING PROTEIN"/>
    <property type="match status" value="1"/>
</dbReference>
<dbReference type="EMBL" id="BAAAPN010000059">
    <property type="protein sequence ID" value="GAA1769414.1"/>
    <property type="molecule type" value="Genomic_DNA"/>
</dbReference>
<proteinExistence type="predicted"/>
<evidence type="ECO:0000256" key="1">
    <source>
        <dbReference type="ARBA" id="ARBA00023125"/>
    </source>
</evidence>
<organism evidence="4 5">
    <name type="scientific">Nostocoides vanveenii</name>
    <dbReference type="NCBI Taxonomy" id="330835"/>
    <lineage>
        <taxon>Bacteria</taxon>
        <taxon>Bacillati</taxon>
        <taxon>Actinomycetota</taxon>
        <taxon>Actinomycetes</taxon>
        <taxon>Micrococcales</taxon>
        <taxon>Intrasporangiaceae</taxon>
        <taxon>Nostocoides</taxon>
    </lineage>
</organism>
<dbReference type="InterPro" id="IPR000551">
    <property type="entry name" value="MerR-type_HTH_dom"/>
</dbReference>
<evidence type="ECO:0000313" key="5">
    <source>
        <dbReference type="Proteomes" id="UP001501475"/>
    </source>
</evidence>
<evidence type="ECO:0000313" key="4">
    <source>
        <dbReference type="EMBL" id="GAA1769414.1"/>
    </source>
</evidence>
<dbReference type="RefSeq" id="WP_344067617.1">
    <property type="nucleotide sequence ID" value="NZ_BAAAPN010000059.1"/>
</dbReference>
<name>A0ABN2KYB3_9MICO</name>
<feature type="region of interest" description="Disordered" evidence="2">
    <location>
        <begin position="108"/>
        <end position="130"/>
    </location>
</feature>
<accession>A0ABN2KYB3</accession>
<keyword evidence="5" id="KW-1185">Reference proteome</keyword>
<dbReference type="InterPro" id="IPR047057">
    <property type="entry name" value="MerR_fam"/>
</dbReference>
<comment type="caution">
    <text evidence="4">The sequence shown here is derived from an EMBL/GenBank/DDBJ whole genome shotgun (WGS) entry which is preliminary data.</text>
</comment>
<evidence type="ECO:0000256" key="2">
    <source>
        <dbReference type="SAM" id="MobiDB-lite"/>
    </source>
</evidence>